<sequence length="312" mass="33097">MPRHRLSLLARLGLLSSTLLCAGAATAAGLVRYAVQDTGPQGGRAEVTIEWRDLDHARIAIDAAGLPAGTESYNLMRDGKLYTVTRHEGQVTVMELGAMLRLAGRMVPALKSPGDAADVRDVIALEPTGRRERVAGVDGTVYTLRYADDGGAQRTQDMVLGDDPTLREMTAVMRRYGQLMQQALGTPPAADGDEDPSPLRRAVARQHGGLLRLGAQMTVTVVEGGTPAAERFALPAEPVQLPDMAGVAGMGALAGAAATPATGGNMASDEARRQQERQQQRVKDRARSEVDNAADKAVDKLLGGFLDKLRGR</sequence>
<keyword evidence="4" id="KW-1185">Reference proteome</keyword>
<dbReference type="EMBL" id="SACT01000001">
    <property type="protein sequence ID" value="RVT53993.1"/>
    <property type="molecule type" value="Genomic_DNA"/>
</dbReference>
<organism evidence="3 4">
    <name type="scientific">Rubrivivax albus</name>
    <dbReference type="NCBI Taxonomy" id="2499835"/>
    <lineage>
        <taxon>Bacteria</taxon>
        <taxon>Pseudomonadati</taxon>
        <taxon>Pseudomonadota</taxon>
        <taxon>Betaproteobacteria</taxon>
        <taxon>Burkholderiales</taxon>
        <taxon>Sphaerotilaceae</taxon>
        <taxon>Rubrivivax</taxon>
    </lineage>
</organism>
<evidence type="ECO:0000256" key="2">
    <source>
        <dbReference type="SAM" id="SignalP"/>
    </source>
</evidence>
<keyword evidence="2" id="KW-0732">Signal</keyword>
<evidence type="ECO:0000313" key="3">
    <source>
        <dbReference type="EMBL" id="RVT53993.1"/>
    </source>
</evidence>
<proteinExistence type="predicted"/>
<protein>
    <recommendedName>
        <fullName evidence="5">DUF4412 domain-containing protein</fullName>
    </recommendedName>
</protein>
<dbReference type="RefSeq" id="WP_128195722.1">
    <property type="nucleotide sequence ID" value="NZ_SACT01000001.1"/>
</dbReference>
<gene>
    <name evidence="3" type="ORF">ENE75_03710</name>
</gene>
<dbReference type="Proteomes" id="UP000288178">
    <property type="component" value="Unassembled WGS sequence"/>
</dbReference>
<dbReference type="AlphaFoldDB" id="A0A3S3SF08"/>
<feature type="compositionally biased region" description="Basic and acidic residues" evidence="1">
    <location>
        <begin position="269"/>
        <end position="294"/>
    </location>
</feature>
<comment type="caution">
    <text evidence="3">The sequence shown here is derived from an EMBL/GenBank/DDBJ whole genome shotgun (WGS) entry which is preliminary data.</text>
</comment>
<evidence type="ECO:0008006" key="5">
    <source>
        <dbReference type="Google" id="ProtNLM"/>
    </source>
</evidence>
<reference evidence="3 4" key="1">
    <citation type="submission" date="2019-01" db="EMBL/GenBank/DDBJ databases">
        <authorList>
            <person name="Chen W.-M."/>
        </authorList>
    </citation>
    <scope>NUCLEOTIDE SEQUENCE [LARGE SCALE GENOMIC DNA]</scope>
    <source>
        <strain evidence="3 4">ICH-3</strain>
    </source>
</reference>
<feature type="chain" id="PRO_5018643946" description="DUF4412 domain-containing protein" evidence="2">
    <location>
        <begin position="28"/>
        <end position="312"/>
    </location>
</feature>
<accession>A0A3S3SF08</accession>
<evidence type="ECO:0000256" key="1">
    <source>
        <dbReference type="SAM" id="MobiDB-lite"/>
    </source>
</evidence>
<dbReference type="OrthoDB" id="8684278at2"/>
<name>A0A3S3SF08_9BURK</name>
<feature type="signal peptide" evidence="2">
    <location>
        <begin position="1"/>
        <end position="27"/>
    </location>
</feature>
<evidence type="ECO:0000313" key="4">
    <source>
        <dbReference type="Proteomes" id="UP000288178"/>
    </source>
</evidence>
<feature type="region of interest" description="Disordered" evidence="1">
    <location>
        <begin position="258"/>
        <end position="294"/>
    </location>
</feature>
<feature type="compositionally biased region" description="Low complexity" evidence="1">
    <location>
        <begin position="258"/>
        <end position="267"/>
    </location>
</feature>